<keyword evidence="2" id="KW-1185">Reference proteome</keyword>
<organism evidence="1 2">
    <name type="scientific">Schizopora paradoxa</name>
    <dbReference type="NCBI Taxonomy" id="27342"/>
    <lineage>
        <taxon>Eukaryota</taxon>
        <taxon>Fungi</taxon>
        <taxon>Dikarya</taxon>
        <taxon>Basidiomycota</taxon>
        <taxon>Agaricomycotina</taxon>
        <taxon>Agaricomycetes</taxon>
        <taxon>Hymenochaetales</taxon>
        <taxon>Schizoporaceae</taxon>
        <taxon>Schizopora</taxon>
    </lineage>
</organism>
<evidence type="ECO:0008006" key="3">
    <source>
        <dbReference type="Google" id="ProtNLM"/>
    </source>
</evidence>
<dbReference type="InParanoid" id="A0A0H2S9N9"/>
<proteinExistence type="predicted"/>
<reference evidence="1 2" key="1">
    <citation type="submission" date="2015-04" db="EMBL/GenBank/DDBJ databases">
        <title>Complete genome sequence of Schizopora paradoxa KUC8140, a cosmopolitan wood degrader in East Asia.</title>
        <authorList>
            <consortium name="DOE Joint Genome Institute"/>
            <person name="Min B."/>
            <person name="Park H."/>
            <person name="Jang Y."/>
            <person name="Kim J.-J."/>
            <person name="Kim K.H."/>
            <person name="Pangilinan J."/>
            <person name="Lipzen A."/>
            <person name="Riley R."/>
            <person name="Grigoriev I.V."/>
            <person name="Spatafora J.W."/>
            <person name="Choi I.-G."/>
        </authorList>
    </citation>
    <scope>NUCLEOTIDE SEQUENCE [LARGE SCALE GENOMIC DNA]</scope>
    <source>
        <strain evidence="1 2">KUC8140</strain>
    </source>
</reference>
<sequence>MPDIPMLPVKHHKRHWIHDGSVVFGAADSKKTKTTLFKIHRTLLTDQSEVFASMFSLPQGEGSCQTDFYDGLPYVLLPDTSEEVVAFLDVLRDPMTFLERTLESDTPIHLRPALKMASKYVMTDLRAKLVRAFESEWPLNVEDLEFRDQLLIDYFNHEDRGVRGSTGNFEGWPLHLIPEPAAAIALAEEFDIDSVLPAAYYDIMRCAPRNEWDEDFDWSETVFLGGPPDKPARWASLPAASYRKMVYLQEVMTEEIMKRFGGLGSHIPRNCREQEEGLCRSTWTELVKQEGHVAEHIQCRDLFTQLRDLRTRSYKSQICDECKTSYLDKIEQYRKESWDVLQSVSCGDLYYG</sequence>
<dbReference type="Gene3D" id="3.30.710.10">
    <property type="entry name" value="Potassium Channel Kv1.1, Chain A"/>
    <property type="match status" value="1"/>
</dbReference>
<dbReference type="InterPro" id="IPR011333">
    <property type="entry name" value="SKP1/BTB/POZ_sf"/>
</dbReference>
<dbReference type="AlphaFoldDB" id="A0A0H2S9N9"/>
<dbReference type="EMBL" id="KQ085957">
    <property type="protein sequence ID" value="KLO13581.1"/>
    <property type="molecule type" value="Genomic_DNA"/>
</dbReference>
<evidence type="ECO:0000313" key="2">
    <source>
        <dbReference type="Proteomes" id="UP000053477"/>
    </source>
</evidence>
<gene>
    <name evidence="1" type="ORF">SCHPADRAFT_873849</name>
</gene>
<protein>
    <recommendedName>
        <fullName evidence="3">BTB domain-containing protein</fullName>
    </recommendedName>
</protein>
<dbReference type="OrthoDB" id="3045389at2759"/>
<name>A0A0H2S9N9_9AGAM</name>
<accession>A0A0H2S9N9</accession>
<dbReference type="Proteomes" id="UP000053477">
    <property type="component" value="Unassembled WGS sequence"/>
</dbReference>
<dbReference type="STRING" id="27342.A0A0H2S9N9"/>
<evidence type="ECO:0000313" key="1">
    <source>
        <dbReference type="EMBL" id="KLO13581.1"/>
    </source>
</evidence>